<dbReference type="EMBL" id="LRGB01001361">
    <property type="protein sequence ID" value="KZS12629.1"/>
    <property type="molecule type" value="Genomic_DNA"/>
</dbReference>
<feature type="transmembrane region" description="Helical" evidence="7">
    <location>
        <begin position="34"/>
        <end position="54"/>
    </location>
</feature>
<comment type="subcellular location">
    <subcellularLocation>
        <location evidence="1">Cell membrane</location>
        <topology evidence="1">Multi-pass membrane protein</topology>
    </subcellularLocation>
</comment>
<evidence type="ECO:0000256" key="4">
    <source>
        <dbReference type="ARBA" id="ARBA00022989"/>
    </source>
</evidence>
<protein>
    <recommendedName>
        <fullName evidence="10">Gustatory receptor</fullName>
    </recommendedName>
</protein>
<name>A0A164VT65_9CRUS</name>
<comment type="caution">
    <text evidence="8">The sequence shown here is derived from an EMBL/GenBank/DDBJ whole genome shotgun (WGS) entry which is preliminary data.</text>
</comment>
<dbReference type="GO" id="GO:0043025">
    <property type="term" value="C:neuronal cell body"/>
    <property type="evidence" value="ECO:0007669"/>
    <property type="project" value="TreeGrafter"/>
</dbReference>
<dbReference type="GO" id="GO:0007635">
    <property type="term" value="P:chemosensory behavior"/>
    <property type="evidence" value="ECO:0007669"/>
    <property type="project" value="TreeGrafter"/>
</dbReference>
<keyword evidence="2" id="KW-1003">Cell membrane</keyword>
<dbReference type="OrthoDB" id="6347741at2759"/>
<dbReference type="GO" id="GO:0005886">
    <property type="term" value="C:plasma membrane"/>
    <property type="evidence" value="ECO:0007669"/>
    <property type="project" value="UniProtKB-SubCell"/>
</dbReference>
<evidence type="ECO:0000256" key="6">
    <source>
        <dbReference type="ARBA" id="ARBA00023170"/>
    </source>
</evidence>
<accession>A0A164VT65</accession>
<sequence length="385" mass="43540">MLKVEKSLWPLTVWMRIFGFHMGPRKKRTNSSRYSGGLLAAGSLMVLSTIGLHFTSFVLEILKLRVNGIGPNGTNVTTANLLNTGIEHLNNTWLFIGVHVSFFFVSLTTNWKTLWNSLLLMEKNLKFNSDFHRKCRKSVSVGFALLLIDCVSHLLVSIRSFYWDMGKMRPLAIILSNISRMTIASVFLLFCVLARVITLVFQGLNDQISHLTEADKLLPFFLSSRILNVRLEKWRRNHTLACELVDMVNKCFGLVMLVTIVNVFVSFVTTSFEIVSSVGNNETLPFLLIFIFIKKSILLAITFHESFRLQSEAGRTAAFLRKLHPFTADLLTQIKVNTVVMEVTHASPKITAMEFFDVNIRLLPTLIGSTLTYVAILHQVAAHSK</sequence>
<proteinExistence type="predicted"/>
<keyword evidence="4 7" id="KW-1133">Transmembrane helix</keyword>
<keyword evidence="6" id="KW-0675">Receptor</keyword>
<dbReference type="GO" id="GO:0030424">
    <property type="term" value="C:axon"/>
    <property type="evidence" value="ECO:0007669"/>
    <property type="project" value="TreeGrafter"/>
</dbReference>
<organism evidence="8 9">
    <name type="scientific">Daphnia magna</name>
    <dbReference type="NCBI Taxonomy" id="35525"/>
    <lineage>
        <taxon>Eukaryota</taxon>
        <taxon>Metazoa</taxon>
        <taxon>Ecdysozoa</taxon>
        <taxon>Arthropoda</taxon>
        <taxon>Crustacea</taxon>
        <taxon>Branchiopoda</taxon>
        <taxon>Diplostraca</taxon>
        <taxon>Cladocera</taxon>
        <taxon>Anomopoda</taxon>
        <taxon>Daphniidae</taxon>
        <taxon>Daphnia</taxon>
    </lineage>
</organism>
<gene>
    <name evidence="8" type="ORF">APZ42_022774</name>
</gene>
<evidence type="ECO:0000256" key="3">
    <source>
        <dbReference type="ARBA" id="ARBA00022692"/>
    </source>
</evidence>
<keyword evidence="9" id="KW-1185">Reference proteome</keyword>
<dbReference type="Pfam" id="PF08395">
    <property type="entry name" value="7tm_7"/>
    <property type="match status" value="1"/>
</dbReference>
<dbReference type="GO" id="GO:0050909">
    <property type="term" value="P:sensory perception of taste"/>
    <property type="evidence" value="ECO:0007669"/>
    <property type="project" value="InterPro"/>
</dbReference>
<dbReference type="PANTHER" id="PTHR21143:SF133">
    <property type="entry name" value="GUSTATORY AND PHEROMONE RECEPTOR 32A-RELATED"/>
    <property type="match status" value="1"/>
</dbReference>
<feature type="transmembrane region" description="Helical" evidence="7">
    <location>
        <begin position="139"/>
        <end position="162"/>
    </location>
</feature>
<reference evidence="8 9" key="1">
    <citation type="submission" date="2016-03" db="EMBL/GenBank/DDBJ databases">
        <title>EvidentialGene: Evidence-directed Construction of Genes on Genomes.</title>
        <authorList>
            <person name="Gilbert D.G."/>
            <person name="Choi J.-H."/>
            <person name="Mockaitis K."/>
            <person name="Colbourne J."/>
            <person name="Pfrender M."/>
        </authorList>
    </citation>
    <scope>NUCLEOTIDE SEQUENCE [LARGE SCALE GENOMIC DNA]</scope>
    <source>
        <strain evidence="8 9">Xinb3</strain>
        <tissue evidence="8">Complete organism</tissue>
    </source>
</reference>
<evidence type="ECO:0000313" key="9">
    <source>
        <dbReference type="Proteomes" id="UP000076858"/>
    </source>
</evidence>
<dbReference type="InterPro" id="IPR013604">
    <property type="entry name" value="7TM_chemorcpt"/>
</dbReference>
<evidence type="ECO:0000256" key="1">
    <source>
        <dbReference type="ARBA" id="ARBA00004651"/>
    </source>
</evidence>
<dbReference type="GO" id="GO:0030425">
    <property type="term" value="C:dendrite"/>
    <property type="evidence" value="ECO:0007669"/>
    <property type="project" value="TreeGrafter"/>
</dbReference>
<evidence type="ECO:0000256" key="7">
    <source>
        <dbReference type="SAM" id="Phobius"/>
    </source>
</evidence>
<evidence type="ECO:0008006" key="10">
    <source>
        <dbReference type="Google" id="ProtNLM"/>
    </source>
</evidence>
<keyword evidence="3 7" id="KW-0812">Transmembrane</keyword>
<dbReference type="Proteomes" id="UP000076858">
    <property type="component" value="Unassembled WGS sequence"/>
</dbReference>
<dbReference type="GO" id="GO:0008049">
    <property type="term" value="P:male courtship behavior"/>
    <property type="evidence" value="ECO:0007669"/>
    <property type="project" value="TreeGrafter"/>
</dbReference>
<feature type="transmembrane region" description="Helical" evidence="7">
    <location>
        <begin position="93"/>
        <end position="118"/>
    </location>
</feature>
<evidence type="ECO:0000256" key="5">
    <source>
        <dbReference type="ARBA" id="ARBA00023136"/>
    </source>
</evidence>
<feature type="transmembrane region" description="Helical" evidence="7">
    <location>
        <begin position="251"/>
        <end position="272"/>
    </location>
</feature>
<feature type="transmembrane region" description="Helical" evidence="7">
    <location>
        <begin position="182"/>
        <end position="201"/>
    </location>
</feature>
<dbReference type="AlphaFoldDB" id="A0A164VT65"/>
<keyword evidence="5 7" id="KW-0472">Membrane</keyword>
<evidence type="ECO:0000256" key="2">
    <source>
        <dbReference type="ARBA" id="ARBA00022475"/>
    </source>
</evidence>
<evidence type="ECO:0000313" key="8">
    <source>
        <dbReference type="EMBL" id="KZS12629.1"/>
    </source>
</evidence>
<feature type="transmembrane region" description="Helical" evidence="7">
    <location>
        <begin position="284"/>
        <end position="303"/>
    </location>
</feature>
<dbReference type="PANTHER" id="PTHR21143">
    <property type="entry name" value="INVERTEBRATE GUSTATORY RECEPTOR"/>
    <property type="match status" value="1"/>
</dbReference>